<evidence type="ECO:0000256" key="2">
    <source>
        <dbReference type="ARBA" id="ARBA00022555"/>
    </source>
</evidence>
<keyword evidence="3 4" id="KW-0378">Hydrolase</keyword>
<proteinExistence type="inferred from homology"/>
<dbReference type="InterPro" id="IPR003732">
    <property type="entry name" value="Daa-tRNA_deacyls_DTD"/>
</dbReference>
<sequence length="144" mass="15506">MRAVVTRVASAAVAIEGRTVGAIDRGFLVLLGVGPEDTQAVCDKLAEKVCNLRVFEDENGKMNRDLSQVGGALLVVSQFTLYADTSSRRPGFSKAAKPDLAIPLYERFLDQCRARGFAVEHGQFGADMQVSSVNDGPVTILFDL</sequence>
<reference evidence="5" key="1">
    <citation type="submission" date="2020-08" db="EMBL/GenBank/DDBJ databases">
        <title>Genome public.</title>
        <authorList>
            <person name="Liu C."/>
            <person name="Sun Q."/>
        </authorList>
    </citation>
    <scope>NUCLEOTIDE SEQUENCE</scope>
    <source>
        <strain evidence="5">BX5</strain>
    </source>
</reference>
<accession>A0A8J6J5G7</accession>
<comment type="similarity">
    <text evidence="1 4">Belongs to the DTD family.</text>
</comment>
<dbReference type="Pfam" id="PF02580">
    <property type="entry name" value="Tyr_Deacylase"/>
    <property type="match status" value="1"/>
</dbReference>
<dbReference type="EC" id="3.1.1.96" evidence="4"/>
<dbReference type="GO" id="GO:0005737">
    <property type="term" value="C:cytoplasm"/>
    <property type="evidence" value="ECO:0007669"/>
    <property type="project" value="UniProtKB-SubCell"/>
</dbReference>
<dbReference type="EMBL" id="JACOPN010000005">
    <property type="protein sequence ID" value="MBC5717267.1"/>
    <property type="molecule type" value="Genomic_DNA"/>
</dbReference>
<feature type="short sequence motif" description="Gly-cisPro motif, important for rejection of L-amino acids" evidence="4">
    <location>
        <begin position="136"/>
        <end position="137"/>
    </location>
</feature>
<dbReference type="Gene3D" id="3.50.80.10">
    <property type="entry name" value="D-tyrosyl-tRNA(Tyr) deacylase"/>
    <property type="match status" value="1"/>
</dbReference>
<dbReference type="FunFam" id="3.50.80.10:FF:000001">
    <property type="entry name" value="D-aminoacyl-tRNA deacylase"/>
    <property type="match status" value="1"/>
</dbReference>
<comment type="catalytic activity">
    <reaction evidence="4">
        <text>glycyl-tRNA(Ala) + H2O = tRNA(Ala) + glycine + H(+)</text>
        <dbReference type="Rhea" id="RHEA:53744"/>
        <dbReference type="Rhea" id="RHEA-COMP:9657"/>
        <dbReference type="Rhea" id="RHEA-COMP:13640"/>
        <dbReference type="ChEBI" id="CHEBI:15377"/>
        <dbReference type="ChEBI" id="CHEBI:15378"/>
        <dbReference type="ChEBI" id="CHEBI:57305"/>
        <dbReference type="ChEBI" id="CHEBI:78442"/>
        <dbReference type="ChEBI" id="CHEBI:78522"/>
    </reaction>
</comment>
<keyword evidence="6" id="KW-1185">Reference proteome</keyword>
<dbReference type="RefSeq" id="WP_186878555.1">
    <property type="nucleotide sequence ID" value="NZ_JACOPN010000005.1"/>
</dbReference>
<dbReference type="PANTHER" id="PTHR10472:SF5">
    <property type="entry name" value="D-AMINOACYL-TRNA DEACYLASE 1"/>
    <property type="match status" value="1"/>
</dbReference>
<name>A0A8J6J5G7_9FIRM</name>
<comment type="function">
    <text evidence="4">An aminoacyl-tRNA editing enzyme that deacylates mischarged D-aminoacyl-tRNAs. Also deacylates mischarged glycyl-tRNA(Ala), protecting cells against glycine mischarging by AlaRS. Acts via tRNA-based rather than protein-based catalysis; rejects L-amino acids rather than detecting D-amino acids in the active site. By recycling D-aminoacyl-tRNA to D-amino acids and free tRNA molecules, this enzyme counteracts the toxicity associated with the formation of D-aminoacyl-tRNA entities in vivo and helps enforce protein L-homochirality.</text>
</comment>
<dbReference type="GO" id="GO:0043908">
    <property type="term" value="F:Ser(Gly)-tRNA(Ala) hydrolase activity"/>
    <property type="evidence" value="ECO:0007669"/>
    <property type="project" value="UniProtKB-UniRule"/>
</dbReference>
<gene>
    <name evidence="4" type="primary">dtd</name>
    <name evidence="5" type="ORF">H8S55_08050</name>
</gene>
<dbReference type="GO" id="GO:0000049">
    <property type="term" value="F:tRNA binding"/>
    <property type="evidence" value="ECO:0007669"/>
    <property type="project" value="UniProtKB-UniRule"/>
</dbReference>
<keyword evidence="4" id="KW-0963">Cytoplasm</keyword>
<dbReference type="GO" id="GO:0051500">
    <property type="term" value="F:D-tyrosyl-tRNA(Tyr) deacylase activity"/>
    <property type="evidence" value="ECO:0007669"/>
    <property type="project" value="TreeGrafter"/>
</dbReference>
<evidence type="ECO:0000313" key="5">
    <source>
        <dbReference type="EMBL" id="MBC5717267.1"/>
    </source>
</evidence>
<evidence type="ECO:0000313" key="6">
    <source>
        <dbReference type="Proteomes" id="UP000602260"/>
    </source>
</evidence>
<dbReference type="EC" id="3.1.1.-" evidence="4"/>
<dbReference type="GO" id="GO:0106026">
    <property type="term" value="F:Gly-tRNA(Ala) deacylase activity"/>
    <property type="evidence" value="ECO:0007669"/>
    <property type="project" value="UniProtKB-UniRule"/>
</dbReference>
<evidence type="ECO:0000256" key="4">
    <source>
        <dbReference type="HAMAP-Rule" id="MF_00518"/>
    </source>
</evidence>
<dbReference type="Proteomes" id="UP000602260">
    <property type="component" value="Unassembled WGS sequence"/>
</dbReference>
<evidence type="ECO:0000256" key="3">
    <source>
        <dbReference type="ARBA" id="ARBA00022801"/>
    </source>
</evidence>
<comment type="caution">
    <text evidence="5">The sequence shown here is derived from an EMBL/GenBank/DDBJ whole genome shotgun (WGS) entry which is preliminary data.</text>
</comment>
<evidence type="ECO:0000256" key="1">
    <source>
        <dbReference type="ARBA" id="ARBA00009673"/>
    </source>
</evidence>
<protein>
    <recommendedName>
        <fullName evidence="4">D-aminoacyl-tRNA deacylase</fullName>
        <shortName evidence="4">DTD</shortName>
        <ecNumber evidence="4">3.1.1.96</ecNumber>
    </recommendedName>
    <alternativeName>
        <fullName evidence="4">Gly-tRNA(Ala) deacylase</fullName>
        <ecNumber evidence="4">3.1.1.-</ecNumber>
    </alternativeName>
</protein>
<dbReference type="InterPro" id="IPR023509">
    <property type="entry name" value="DTD-like_sf"/>
</dbReference>
<keyword evidence="4" id="KW-0694">RNA-binding</keyword>
<comment type="subcellular location">
    <subcellularLocation>
        <location evidence="4">Cytoplasm</location>
    </subcellularLocation>
</comment>
<dbReference type="HAMAP" id="MF_00518">
    <property type="entry name" value="Deacylase_Dtd"/>
    <property type="match status" value="1"/>
</dbReference>
<keyword evidence="2 4" id="KW-0820">tRNA-binding</keyword>
<dbReference type="AlphaFoldDB" id="A0A8J6J5G7"/>
<dbReference type="PANTHER" id="PTHR10472">
    <property type="entry name" value="D-TYROSYL-TRNA TYR DEACYLASE"/>
    <property type="match status" value="1"/>
</dbReference>
<dbReference type="GO" id="GO:0019478">
    <property type="term" value="P:D-amino acid catabolic process"/>
    <property type="evidence" value="ECO:0007669"/>
    <property type="project" value="UniProtKB-UniRule"/>
</dbReference>
<comment type="catalytic activity">
    <reaction evidence="4">
        <text>a D-aminoacyl-tRNA + H2O = a tRNA + a D-alpha-amino acid + H(+)</text>
        <dbReference type="Rhea" id="RHEA:13953"/>
        <dbReference type="Rhea" id="RHEA-COMP:10123"/>
        <dbReference type="Rhea" id="RHEA-COMP:10124"/>
        <dbReference type="ChEBI" id="CHEBI:15377"/>
        <dbReference type="ChEBI" id="CHEBI:15378"/>
        <dbReference type="ChEBI" id="CHEBI:59871"/>
        <dbReference type="ChEBI" id="CHEBI:78442"/>
        <dbReference type="ChEBI" id="CHEBI:79333"/>
        <dbReference type="EC" id="3.1.1.96"/>
    </reaction>
</comment>
<comment type="subunit">
    <text evidence="4">Homodimer.</text>
</comment>
<dbReference type="CDD" id="cd00563">
    <property type="entry name" value="Dtyr_deacylase"/>
    <property type="match status" value="1"/>
</dbReference>
<comment type="domain">
    <text evidence="4">A Gly-cisPro motif from one monomer fits into the active site of the other monomer to allow specific chiral rejection of L-amino acids.</text>
</comment>
<dbReference type="NCBIfam" id="TIGR00256">
    <property type="entry name" value="D-aminoacyl-tRNA deacylase"/>
    <property type="match status" value="1"/>
</dbReference>
<organism evidence="5 6">
    <name type="scientific">Flintibacter faecis</name>
    <dbReference type="NCBI Taxonomy" id="2763047"/>
    <lineage>
        <taxon>Bacteria</taxon>
        <taxon>Bacillati</taxon>
        <taxon>Bacillota</taxon>
        <taxon>Clostridia</taxon>
        <taxon>Eubacteriales</taxon>
        <taxon>Flintibacter</taxon>
    </lineage>
</organism>
<dbReference type="SUPFAM" id="SSF69500">
    <property type="entry name" value="DTD-like"/>
    <property type="match status" value="1"/>
</dbReference>